<feature type="compositionally biased region" description="Pro residues" evidence="6">
    <location>
        <begin position="1259"/>
        <end position="1357"/>
    </location>
</feature>
<dbReference type="GO" id="GO:0004252">
    <property type="term" value="F:serine-type endopeptidase activity"/>
    <property type="evidence" value="ECO:0007669"/>
    <property type="project" value="InterPro"/>
</dbReference>
<evidence type="ECO:0000256" key="4">
    <source>
        <dbReference type="ARBA" id="ARBA00022825"/>
    </source>
</evidence>
<evidence type="ECO:0000256" key="5">
    <source>
        <dbReference type="ARBA" id="ARBA00023157"/>
    </source>
</evidence>
<dbReference type="PANTHER" id="PTHR48071">
    <property type="entry name" value="SRCR DOMAIN-CONTAINING PROTEIN"/>
    <property type="match status" value="1"/>
</dbReference>
<feature type="compositionally biased region" description="Basic and acidic residues" evidence="6">
    <location>
        <begin position="315"/>
        <end position="345"/>
    </location>
</feature>
<dbReference type="PROSITE" id="PS00673">
    <property type="entry name" value="V8_SER"/>
    <property type="match status" value="1"/>
</dbReference>
<feature type="chain" id="PRO_5035293003" description="Serine protease" evidence="7">
    <location>
        <begin position="20"/>
        <end position="1587"/>
    </location>
</feature>
<dbReference type="Proteomes" id="UP000722791">
    <property type="component" value="Unassembled WGS sequence"/>
</dbReference>
<evidence type="ECO:0000256" key="6">
    <source>
        <dbReference type="SAM" id="MobiDB-lite"/>
    </source>
</evidence>
<feature type="region of interest" description="Disordered" evidence="6">
    <location>
        <begin position="1255"/>
        <end position="1406"/>
    </location>
</feature>
<proteinExistence type="predicted"/>
<dbReference type="PRINTS" id="PR00258">
    <property type="entry name" value="SPERACTRCPTR"/>
</dbReference>
<dbReference type="Gene3D" id="2.40.10.10">
    <property type="entry name" value="Trypsin-like serine proteases"/>
    <property type="match status" value="2"/>
</dbReference>
<dbReference type="SUPFAM" id="SSF56487">
    <property type="entry name" value="SRCR-like"/>
    <property type="match status" value="5"/>
</dbReference>
<feature type="compositionally biased region" description="Low complexity" evidence="6">
    <location>
        <begin position="346"/>
        <end position="356"/>
    </location>
</feature>
<dbReference type="InterPro" id="IPR043504">
    <property type="entry name" value="Peptidase_S1_PA_chymotrypsin"/>
</dbReference>
<feature type="region of interest" description="Disordered" evidence="6">
    <location>
        <begin position="210"/>
        <end position="247"/>
    </location>
</feature>
<evidence type="ECO:0000313" key="11">
    <source>
        <dbReference type="Proteomes" id="UP000722791"/>
    </source>
</evidence>
<protein>
    <recommendedName>
        <fullName evidence="12">Serine protease</fullName>
    </recommendedName>
</protein>
<dbReference type="InterPro" id="IPR002350">
    <property type="entry name" value="Kazal_dom"/>
</dbReference>
<dbReference type="GO" id="GO:0016020">
    <property type="term" value="C:membrane"/>
    <property type="evidence" value="ECO:0007669"/>
    <property type="project" value="InterPro"/>
</dbReference>
<evidence type="ECO:0000256" key="7">
    <source>
        <dbReference type="SAM" id="SignalP"/>
    </source>
</evidence>
<evidence type="ECO:0000259" key="9">
    <source>
        <dbReference type="PROSITE" id="PS51465"/>
    </source>
</evidence>
<dbReference type="EMBL" id="BNCQ01000021">
    <property type="protein sequence ID" value="GIM06435.1"/>
    <property type="molecule type" value="Genomic_DNA"/>
</dbReference>
<feature type="domain" description="SRCR" evidence="8">
    <location>
        <begin position="743"/>
        <end position="849"/>
    </location>
</feature>
<sequence>MTASGLLFALLLGLFYAKASIAGHKKCSECFGAPAKPVCTTAGVTLSSLCLAKCQHLPVSRIGVCRASDRLSLGLYVPASRPPPAYQSTEKRTAAFEGSNGNPSSGSSTISDEDELNDANAFSFVDDGFVYVGNVDVTDHGPSPEDAQAFVSSPLAKAAGLRASPRGNGAADKKATAASVPMTKLRIRAVRVAVDGAVYVESKPLDLDLETLPRSGQTGQSFGDTQLQPDNSGEAATNPSPYSAGHRRLFGHLPMVGEALAGRHHHHHHHQQQQQQQQHDHQQSSRVLNEMLQSHYLGSRRPSLERSGVPGSLERYGEHLNVTKELEPQSQKQREPGMQSERLEWQQDQQDQQQQQGPRRRLVDDSYNADVMMWPHTAIGRLTFAVRTSWYLCTGTWVSPYDVLTAGHCVFDVNNKVQSRLFTFQPGKIADTGPMGSIPYSFFTFYRVEYPRSAGGGVNYFDIALIRMKSPTPSYMGIKYNCSQMDYPKTQTCGYKRNYYSDDYQKCDDCYFTSNGCYPSIMSINWCYTMSGQSGSPIYDLSDYGILGVLSGGPSNKYFEDLSIWTPIDALHFASLTRWMWQPGRPADKRNFFPPPPAENRVRVCSNDQTGSIRLVQGPNAAVGRVEICQKERWGLVCSQEPYDIPNAGAVCRQLGFSSGSFVSPNYLREADPTIPVWLIPSCNGTENSLSECPSLLYGNLSSAPTCEHSLIVSCDMATSTNSTSERNRTAYNNYPCYEKGAVRLLDSDSTTWGRVEYCSEGQWGSICHDGWDDLDATVVCRQLGFQYGIALKGAVANGASPPGPEGMRIWLQQVDCAGDEESLGLCAVPTPPGRTDCSHRADAGVNCSMVPFTKGGVLAAAPEDKCFSPGDLRVVAFNGSLGGSSSSTGSGSNSSDRLTGRLEVCYGGQWGGVCAIDFNDNEASIACRQMGYTYGRAIPSEPQPGMPIWMSAVQCSWMSSVYSFWPSRLTSCAFWGMEDVNCPLRMVTGVECTNTPEFKFGATPCASEGDLRLVGSDLGAVGRLEICHLGYWGTVCDSGFTQAAANVSCRQLGYSSGSVVQKDQVAHGHPDSAVWIDSIRCSGSEKKLVGCTATWYDGSCGHSRDVGVSCLESQRVPEPSQPPPPPSPFPCPNPGEVRLMDSVGRIMYDTGRLEICLNGQWGTVCGIDFGHKEAQVACRHHGFATGRVVPTIAPNPYGLGTLRQPINMQDVNCTGNEDRLTQCDYSPRGSCSHVNDVAILCIWAAPPPQPLGSGPTWRPFPLPPPPSPRPPRPLSPPAPSPPYALPSTGGPPMPLLTPVPPLPGAPPPPPLPPLPPRPPPEIIPPPQPLLTLPPPPASPPPPPSIPPKPPPLPWRPPQQAFPLRFRLSRRRRRNLQHRRRRPSRPRCHHLHRAPGHPRGHSRRRCSRRIRPHRCRRDLCFRPLDPITAATAANNLTPFPFTATTNLTFTSATATAATTPAIVTASSATTATAATTPAIVTASSATTATAATTPAIVTASSATTATAATLSPPAAVATVIPAVTTFTAVATFITAFTTLTNSIATPTATITNFDAIRVVAEAIVIAPVTTTTSAADATIVAAGAPRE</sequence>
<feature type="region of interest" description="Disordered" evidence="6">
    <location>
        <begin position="1113"/>
        <end position="1133"/>
    </location>
</feature>
<comment type="caution">
    <text evidence="10">The sequence shown here is derived from an EMBL/GenBank/DDBJ whole genome shotgun (WGS) entry which is preliminary data.</text>
</comment>
<feature type="domain" description="SRCR" evidence="8">
    <location>
        <begin position="873"/>
        <end position="994"/>
    </location>
</feature>
<evidence type="ECO:0000256" key="2">
    <source>
        <dbReference type="ARBA" id="ARBA00022729"/>
    </source>
</evidence>
<keyword evidence="3" id="KW-0378">Hydrolase</keyword>
<dbReference type="InterPro" id="IPR001190">
    <property type="entry name" value="SRCR"/>
</dbReference>
<dbReference type="FunFam" id="3.10.250.10:FF:000001">
    <property type="entry name" value="Lysyl oxidase 4 isoform X1"/>
    <property type="match status" value="2"/>
</dbReference>
<dbReference type="PROSITE" id="PS51465">
    <property type="entry name" value="KAZAL_2"/>
    <property type="match status" value="1"/>
</dbReference>
<gene>
    <name evidence="10" type="ORF">Vretimale_10756</name>
</gene>
<dbReference type="PRINTS" id="PR01217">
    <property type="entry name" value="PRICHEXTENSN"/>
</dbReference>
<reference evidence="10" key="1">
    <citation type="journal article" date="2021" name="Proc. Natl. Acad. Sci. U.S.A.">
        <title>Three genomes in the algal genus Volvox reveal the fate of a haploid sex-determining region after a transition to homothallism.</title>
        <authorList>
            <person name="Yamamoto K."/>
            <person name="Hamaji T."/>
            <person name="Kawai-Toyooka H."/>
            <person name="Matsuzaki R."/>
            <person name="Takahashi F."/>
            <person name="Nishimura Y."/>
            <person name="Kawachi M."/>
            <person name="Noguchi H."/>
            <person name="Minakuchi Y."/>
            <person name="Umen J.G."/>
            <person name="Toyoda A."/>
            <person name="Nozaki H."/>
        </authorList>
    </citation>
    <scope>NUCLEOTIDE SEQUENCE</scope>
    <source>
        <strain evidence="10">NIES-3785</strain>
    </source>
</reference>
<dbReference type="PROSITE" id="PS50287">
    <property type="entry name" value="SRCR_2"/>
    <property type="match status" value="5"/>
</dbReference>
<dbReference type="InterPro" id="IPR000126">
    <property type="entry name" value="V8_ser_AS"/>
</dbReference>
<dbReference type="PROSITE" id="PS00134">
    <property type="entry name" value="TRYPSIN_HIS"/>
    <property type="match status" value="1"/>
</dbReference>
<dbReference type="InterPro" id="IPR018114">
    <property type="entry name" value="TRYPSIN_HIS"/>
</dbReference>
<feature type="compositionally biased region" description="Low complexity" evidence="6">
    <location>
        <begin position="98"/>
        <end position="108"/>
    </location>
</feature>
<evidence type="ECO:0000259" key="8">
    <source>
        <dbReference type="PROSITE" id="PS50287"/>
    </source>
</evidence>
<evidence type="ECO:0008006" key="12">
    <source>
        <dbReference type="Google" id="ProtNLM"/>
    </source>
</evidence>
<feature type="domain" description="SRCR" evidence="8">
    <location>
        <begin position="1012"/>
        <end position="1112"/>
    </location>
</feature>
<keyword evidence="5" id="KW-1015">Disulfide bond</keyword>
<dbReference type="PROSITE" id="PS00420">
    <property type="entry name" value="SRCR_1"/>
    <property type="match status" value="1"/>
</dbReference>
<feature type="compositionally biased region" description="Pro residues" evidence="6">
    <location>
        <begin position="1120"/>
        <end position="1133"/>
    </location>
</feature>
<feature type="signal peptide" evidence="7">
    <location>
        <begin position="1"/>
        <end position="19"/>
    </location>
</feature>
<dbReference type="PANTHER" id="PTHR48071:SF28">
    <property type="entry name" value="SRCR DOMAIN-CONTAINING PROTEIN"/>
    <property type="match status" value="1"/>
</dbReference>
<dbReference type="Gene3D" id="3.10.250.10">
    <property type="entry name" value="SRCR-like domain"/>
    <property type="match status" value="5"/>
</dbReference>
<dbReference type="Pfam" id="PF00530">
    <property type="entry name" value="SRCR"/>
    <property type="match status" value="5"/>
</dbReference>
<dbReference type="InterPro" id="IPR009003">
    <property type="entry name" value="Peptidase_S1_PA"/>
</dbReference>
<evidence type="ECO:0000256" key="1">
    <source>
        <dbReference type="ARBA" id="ARBA00022670"/>
    </source>
</evidence>
<feature type="compositionally biased region" description="Basic residues" evidence="6">
    <location>
        <begin position="262"/>
        <end position="271"/>
    </location>
</feature>
<organism evidence="10 11">
    <name type="scientific">Volvox reticuliferus</name>
    <dbReference type="NCBI Taxonomy" id="1737510"/>
    <lineage>
        <taxon>Eukaryota</taxon>
        <taxon>Viridiplantae</taxon>
        <taxon>Chlorophyta</taxon>
        <taxon>core chlorophytes</taxon>
        <taxon>Chlorophyceae</taxon>
        <taxon>CS clade</taxon>
        <taxon>Chlamydomonadales</taxon>
        <taxon>Volvocaceae</taxon>
        <taxon>Volvox</taxon>
    </lineage>
</organism>
<evidence type="ECO:0000256" key="3">
    <source>
        <dbReference type="ARBA" id="ARBA00022801"/>
    </source>
</evidence>
<dbReference type="SMART" id="SM00202">
    <property type="entry name" value="SR"/>
    <property type="match status" value="5"/>
</dbReference>
<dbReference type="SUPFAM" id="SSF50494">
    <property type="entry name" value="Trypsin-like serine proteases"/>
    <property type="match status" value="1"/>
</dbReference>
<evidence type="ECO:0000313" key="10">
    <source>
        <dbReference type="EMBL" id="GIM06435.1"/>
    </source>
</evidence>
<dbReference type="InterPro" id="IPR036772">
    <property type="entry name" value="SRCR-like_dom_sf"/>
</dbReference>
<keyword evidence="4" id="KW-0720">Serine protease</keyword>
<dbReference type="InterPro" id="IPR001254">
    <property type="entry name" value="Trypsin_dom"/>
</dbReference>
<accession>A0A8J4GFU9</accession>
<name>A0A8J4GFU9_9CHLO</name>
<feature type="compositionally biased region" description="Polar residues" evidence="6">
    <location>
        <begin position="214"/>
        <end position="241"/>
    </location>
</feature>
<feature type="domain" description="Kazal-like" evidence="9">
    <location>
        <begin position="21"/>
        <end position="67"/>
    </location>
</feature>
<feature type="compositionally biased region" description="Basic residues" evidence="6">
    <location>
        <begin position="1367"/>
        <end position="1406"/>
    </location>
</feature>
<feature type="domain" description="SRCR" evidence="8">
    <location>
        <begin position="1138"/>
        <end position="1243"/>
    </location>
</feature>
<feature type="region of interest" description="Disordered" evidence="6">
    <location>
        <begin position="82"/>
        <end position="112"/>
    </location>
</feature>
<keyword evidence="1" id="KW-0645">Protease</keyword>
<feature type="region of interest" description="Disordered" evidence="6">
    <location>
        <begin position="262"/>
        <end position="362"/>
    </location>
</feature>
<dbReference type="GO" id="GO:0006508">
    <property type="term" value="P:proteolysis"/>
    <property type="evidence" value="ECO:0007669"/>
    <property type="project" value="UniProtKB-KW"/>
</dbReference>
<feature type="domain" description="SRCR" evidence="8">
    <location>
        <begin position="613"/>
        <end position="716"/>
    </location>
</feature>
<dbReference type="Pfam" id="PF00089">
    <property type="entry name" value="Trypsin"/>
    <property type="match status" value="1"/>
</dbReference>
<keyword evidence="2 7" id="KW-0732">Signal</keyword>